<reference evidence="2" key="1">
    <citation type="journal article" date="2014" name="Proc. Natl. Acad. Sci. U.S.A.">
        <title>Extensive sampling of basidiomycete genomes demonstrates inadequacy of the white-rot/brown-rot paradigm for wood decay fungi.</title>
        <authorList>
            <person name="Riley R."/>
            <person name="Salamov A.A."/>
            <person name="Brown D.W."/>
            <person name="Nagy L.G."/>
            <person name="Floudas D."/>
            <person name="Held B.W."/>
            <person name="Levasseur A."/>
            <person name="Lombard V."/>
            <person name="Morin E."/>
            <person name="Otillar R."/>
            <person name="Lindquist E.A."/>
            <person name="Sun H."/>
            <person name="LaButti K.M."/>
            <person name="Schmutz J."/>
            <person name="Jabbour D."/>
            <person name="Luo H."/>
            <person name="Baker S.E."/>
            <person name="Pisabarro A.G."/>
            <person name="Walton J.D."/>
            <person name="Blanchette R.A."/>
            <person name="Henrissat B."/>
            <person name="Martin F."/>
            <person name="Cullen D."/>
            <person name="Hibbett D.S."/>
            <person name="Grigoriev I.V."/>
        </authorList>
    </citation>
    <scope>NUCLEOTIDE SEQUENCE [LARGE SCALE GENOMIC DNA]</scope>
    <source>
        <strain evidence="2">CBS 339.88</strain>
    </source>
</reference>
<protein>
    <submittedName>
        <fullName evidence="1">Uncharacterized protein</fullName>
    </submittedName>
</protein>
<dbReference type="HOGENOM" id="CLU_2097051_0_0_1"/>
<dbReference type="Proteomes" id="UP000027222">
    <property type="component" value="Unassembled WGS sequence"/>
</dbReference>
<accession>A0A067TFD9</accession>
<sequence length="130" mass="14162">MFIQTTFPVNSVYPPSPTSSASMHAVAGLHGPLSSTSAHGEINQLKPCDHCYQLSTPSPHLSLHPCSSVPQNLNKFLRIHWLQDSPNGAAPPLQHDMIRFRAPLPLLSDVGRLRKDLEGTEGPERIRGGP</sequence>
<dbReference type="EMBL" id="KL142371">
    <property type="protein sequence ID" value="KDR81057.1"/>
    <property type="molecule type" value="Genomic_DNA"/>
</dbReference>
<evidence type="ECO:0000313" key="1">
    <source>
        <dbReference type="EMBL" id="KDR81057.1"/>
    </source>
</evidence>
<keyword evidence="2" id="KW-1185">Reference proteome</keyword>
<gene>
    <name evidence="1" type="ORF">GALMADRAFT_1121196</name>
</gene>
<proteinExistence type="predicted"/>
<name>A0A067TFD9_GALM3</name>
<organism evidence="1 2">
    <name type="scientific">Galerina marginata (strain CBS 339.88)</name>
    <dbReference type="NCBI Taxonomy" id="685588"/>
    <lineage>
        <taxon>Eukaryota</taxon>
        <taxon>Fungi</taxon>
        <taxon>Dikarya</taxon>
        <taxon>Basidiomycota</taxon>
        <taxon>Agaricomycotina</taxon>
        <taxon>Agaricomycetes</taxon>
        <taxon>Agaricomycetidae</taxon>
        <taxon>Agaricales</taxon>
        <taxon>Agaricineae</taxon>
        <taxon>Strophariaceae</taxon>
        <taxon>Galerina</taxon>
    </lineage>
</organism>
<evidence type="ECO:0000313" key="2">
    <source>
        <dbReference type="Proteomes" id="UP000027222"/>
    </source>
</evidence>
<dbReference type="AlphaFoldDB" id="A0A067TFD9"/>